<dbReference type="EMBL" id="PQXO01000457">
    <property type="protein sequence ID" value="TGO84853.1"/>
    <property type="molecule type" value="Genomic_DNA"/>
</dbReference>
<gene>
    <name evidence="2" type="ORF">BPOR_0458g00060</name>
</gene>
<feature type="compositionally biased region" description="Basic and acidic residues" evidence="1">
    <location>
        <begin position="129"/>
        <end position="138"/>
    </location>
</feature>
<sequence>MGVERSSCPVTSSRSLDLQDQTNSARVFLQIKLRTPELLSTKPAKIEDAELLWLSSFRKTPVVSELRRLASNSRRHDGTAHRSAPRACNERYYYVQDQRTADGVQPMHHRRGDAPAFSVGKELGGSDGMIEHDSGGDERSRYELTISYYR</sequence>
<proteinExistence type="predicted"/>
<evidence type="ECO:0000313" key="3">
    <source>
        <dbReference type="Proteomes" id="UP000297280"/>
    </source>
</evidence>
<comment type="caution">
    <text evidence="2">The sequence shown here is derived from an EMBL/GenBank/DDBJ whole genome shotgun (WGS) entry which is preliminary data.</text>
</comment>
<accession>A0A4Z1KFA8</accession>
<organism evidence="2 3">
    <name type="scientific">Botrytis porri</name>
    <dbReference type="NCBI Taxonomy" id="87229"/>
    <lineage>
        <taxon>Eukaryota</taxon>
        <taxon>Fungi</taxon>
        <taxon>Dikarya</taxon>
        <taxon>Ascomycota</taxon>
        <taxon>Pezizomycotina</taxon>
        <taxon>Leotiomycetes</taxon>
        <taxon>Helotiales</taxon>
        <taxon>Sclerotiniaceae</taxon>
        <taxon>Botrytis</taxon>
    </lineage>
</organism>
<name>A0A4Z1KFA8_9HELO</name>
<evidence type="ECO:0000256" key="1">
    <source>
        <dbReference type="SAM" id="MobiDB-lite"/>
    </source>
</evidence>
<dbReference type="Proteomes" id="UP000297280">
    <property type="component" value="Unassembled WGS sequence"/>
</dbReference>
<dbReference type="AlphaFoldDB" id="A0A4Z1KFA8"/>
<protein>
    <submittedName>
        <fullName evidence="2">Uncharacterized protein</fullName>
    </submittedName>
</protein>
<keyword evidence="3" id="KW-1185">Reference proteome</keyword>
<evidence type="ECO:0000313" key="2">
    <source>
        <dbReference type="EMBL" id="TGO84853.1"/>
    </source>
</evidence>
<feature type="region of interest" description="Disordered" evidence="1">
    <location>
        <begin position="117"/>
        <end position="138"/>
    </location>
</feature>
<reference evidence="2 3" key="1">
    <citation type="submission" date="2017-12" db="EMBL/GenBank/DDBJ databases">
        <title>Comparative genomics of Botrytis spp.</title>
        <authorList>
            <person name="Valero-Jimenez C.A."/>
            <person name="Tapia P."/>
            <person name="Veloso J."/>
            <person name="Silva-Moreno E."/>
            <person name="Staats M."/>
            <person name="Valdes J.H."/>
            <person name="Van Kan J.A.L."/>
        </authorList>
    </citation>
    <scope>NUCLEOTIDE SEQUENCE [LARGE SCALE GENOMIC DNA]</scope>
    <source>
        <strain evidence="2 3">MUCL3349</strain>
    </source>
</reference>